<dbReference type="EMBL" id="ML208309">
    <property type="protein sequence ID" value="TFK70658.1"/>
    <property type="molecule type" value="Genomic_DNA"/>
</dbReference>
<proteinExistence type="predicted"/>
<organism evidence="1 2">
    <name type="scientific">Pluteus cervinus</name>
    <dbReference type="NCBI Taxonomy" id="181527"/>
    <lineage>
        <taxon>Eukaryota</taxon>
        <taxon>Fungi</taxon>
        <taxon>Dikarya</taxon>
        <taxon>Basidiomycota</taxon>
        <taxon>Agaricomycotina</taxon>
        <taxon>Agaricomycetes</taxon>
        <taxon>Agaricomycetidae</taxon>
        <taxon>Agaricales</taxon>
        <taxon>Pluteineae</taxon>
        <taxon>Pluteaceae</taxon>
        <taxon>Pluteus</taxon>
    </lineage>
</organism>
<evidence type="ECO:0000313" key="1">
    <source>
        <dbReference type="EMBL" id="TFK70658.1"/>
    </source>
</evidence>
<evidence type="ECO:0000313" key="2">
    <source>
        <dbReference type="Proteomes" id="UP000308600"/>
    </source>
</evidence>
<name>A0ACD3AXE3_9AGAR</name>
<gene>
    <name evidence="1" type="ORF">BDN72DRAFT_856746</name>
</gene>
<sequence>MPWNRGAKGRHRKLRHYRLILEYIERSIRNFRNVRELVTVIRDAFIAFDDAFQIAHILHRDISIGNIMIRETNGTITGVLLDWDLCKDLTGPSSSNRHIERTGTWAFMSGSLAAGATVHTREDDVESFYHVLNYLASLFLQHTVEMDTLSLFIYNNFIQRIIRDDGFPAPSRSKLDFVKGGSVAGGSVAVAASNPRIFSILRALAYLFAARYAEIEVPPYFNLTPQDVQERLLSAQNLRQEKLDTLQEHRWLSDFLTTELNNDQGWDEAADPVDREAEFWKALQSTTSSLPAKRSMTAHNRKSKSSRSSAHSQASQSAAEVVDEGAAAENDGAGDSLIPSHNATTGKKDMQLEIEDEDDVVGPMPVNTFFERFLPNYKLSDNQKPGQNRFREFLQHAREDTLYNLWIDILQDYCGTRLTQVNTSNSLGPNLGASDKMEPDITVYHGPSKASNTTRCDPYTAELFIEFKFHNEDDPFSDTLPGFIQHTASGAKTLGQITSYATAHQAAQFRTHIFSLLVFPTFARFLRWDRSGVIVTERVPLAESLHVYDFMWRLGHADPATRGIDDQYRFQDKQLAVFGVQKLTSRPPIELTAKIRAPNNDERKKDMQSEIEDNVVGPMPVDIFFERFLPDNKLPDDQKPERNRFNELLGHKQEEALYDPWASHIDILRDCCGTQLTQVNTSNSLGPEGRDQMKPDITVYHGSSNATGCDPYTAELFIEFKFHDADDPFNDNATSFIHQSDKGAQTLGQITSYATAHQAAQFRTHIFSLLVFPTFARFLRWDRSGVVVTERVYLTRSLHVYDFMWRLGHADPAARGIDESVQQPTLTPDEETRVRLALFEPKDRDSPLAQVTIDGKRYVFAAHPSDSTSSPVGRSTRRFMAYALDIAKPGLVFLKDTWRILSCLPEHETYKKLEAQKVRNIAQCIVGQDVTLSLGTLDSRFHDTQTGIYVDEPWNKGSNSFQPFRHYRLVLEYIKHGLSGFRNVRELVIVIRDAFIGFPGSDLMDCNPRIQKILTHLSSVLKLRYLQPPSEDEDEDREETGRLPSSLRTLDEPYWLSNYLTKELAKSRWDVYSDPVQDREEQLQKELKDLTRSIPSRRSSETCTQSGGSKRSRMSTSHRHVNQWIREVGDAGAEVEVDQDEIAQIRDGAGSLARPMIPLPKPKAFPPQP</sequence>
<protein>
    <submittedName>
        <fullName evidence="1">Uncharacterized protein</fullName>
    </submittedName>
</protein>
<dbReference type="Proteomes" id="UP000308600">
    <property type="component" value="Unassembled WGS sequence"/>
</dbReference>
<reference evidence="1 2" key="1">
    <citation type="journal article" date="2019" name="Nat. Ecol. Evol.">
        <title>Megaphylogeny resolves global patterns of mushroom evolution.</title>
        <authorList>
            <person name="Varga T."/>
            <person name="Krizsan K."/>
            <person name="Foldi C."/>
            <person name="Dima B."/>
            <person name="Sanchez-Garcia M."/>
            <person name="Sanchez-Ramirez S."/>
            <person name="Szollosi G.J."/>
            <person name="Szarkandi J.G."/>
            <person name="Papp V."/>
            <person name="Albert L."/>
            <person name="Andreopoulos W."/>
            <person name="Angelini C."/>
            <person name="Antonin V."/>
            <person name="Barry K.W."/>
            <person name="Bougher N.L."/>
            <person name="Buchanan P."/>
            <person name="Buyck B."/>
            <person name="Bense V."/>
            <person name="Catcheside P."/>
            <person name="Chovatia M."/>
            <person name="Cooper J."/>
            <person name="Damon W."/>
            <person name="Desjardin D."/>
            <person name="Finy P."/>
            <person name="Geml J."/>
            <person name="Haridas S."/>
            <person name="Hughes K."/>
            <person name="Justo A."/>
            <person name="Karasinski D."/>
            <person name="Kautmanova I."/>
            <person name="Kiss B."/>
            <person name="Kocsube S."/>
            <person name="Kotiranta H."/>
            <person name="LaButti K.M."/>
            <person name="Lechner B.E."/>
            <person name="Liimatainen K."/>
            <person name="Lipzen A."/>
            <person name="Lukacs Z."/>
            <person name="Mihaltcheva S."/>
            <person name="Morgado L.N."/>
            <person name="Niskanen T."/>
            <person name="Noordeloos M.E."/>
            <person name="Ohm R.A."/>
            <person name="Ortiz-Santana B."/>
            <person name="Ovrebo C."/>
            <person name="Racz N."/>
            <person name="Riley R."/>
            <person name="Savchenko A."/>
            <person name="Shiryaev A."/>
            <person name="Soop K."/>
            <person name="Spirin V."/>
            <person name="Szebenyi C."/>
            <person name="Tomsovsky M."/>
            <person name="Tulloss R.E."/>
            <person name="Uehling J."/>
            <person name="Grigoriev I.V."/>
            <person name="Vagvolgyi C."/>
            <person name="Papp T."/>
            <person name="Martin F.M."/>
            <person name="Miettinen O."/>
            <person name="Hibbett D.S."/>
            <person name="Nagy L.G."/>
        </authorList>
    </citation>
    <scope>NUCLEOTIDE SEQUENCE [LARGE SCALE GENOMIC DNA]</scope>
    <source>
        <strain evidence="1 2">NL-1719</strain>
    </source>
</reference>
<keyword evidence="2" id="KW-1185">Reference proteome</keyword>
<accession>A0ACD3AXE3</accession>